<evidence type="ECO:0000256" key="1">
    <source>
        <dbReference type="SAM" id="MobiDB-lite"/>
    </source>
</evidence>
<feature type="compositionally biased region" description="Basic and acidic residues" evidence="1">
    <location>
        <begin position="158"/>
        <end position="175"/>
    </location>
</feature>
<protein>
    <submittedName>
        <fullName evidence="3">Uncharacterized protein</fullName>
    </submittedName>
</protein>
<feature type="region of interest" description="Disordered" evidence="1">
    <location>
        <begin position="155"/>
        <end position="195"/>
    </location>
</feature>
<dbReference type="RefSeq" id="WP_100512541.1">
    <property type="nucleotide sequence ID" value="NZ_PEBK01000003.1"/>
</dbReference>
<comment type="caution">
    <text evidence="3">The sequence shown here is derived from an EMBL/GenBank/DDBJ whole genome shotgun (WGS) entry which is preliminary data.</text>
</comment>
<dbReference type="OrthoDB" id="3727724at2"/>
<proteinExistence type="predicted"/>
<organism evidence="3 4">
    <name type="scientific">Bifidobacterium simiarum</name>
    <dbReference type="NCBI Taxonomy" id="2045441"/>
    <lineage>
        <taxon>Bacteria</taxon>
        <taxon>Bacillati</taxon>
        <taxon>Actinomycetota</taxon>
        <taxon>Actinomycetes</taxon>
        <taxon>Bifidobacteriales</taxon>
        <taxon>Bifidobacteriaceae</taxon>
        <taxon>Bifidobacterium</taxon>
    </lineage>
</organism>
<sequence>MSEQDTRTAKIIVTLIAAFAMLMGVLYAVRHLPVASNVHQSFTRAHVYSSLSEMFDDSDLVIQGTVLSQHSTFDIDETTPFTIAEVSVTKVHKGTPSSAERIAVRQTGSSEGSLPLHIGDHYVLFLTESGLSGDKAKQYYITGATAGAYQLRQGQWRQNDESHSTGSADYHRVDMDSGDDLPSDISVSDLEQFKK</sequence>
<keyword evidence="2" id="KW-0472">Membrane</keyword>
<feature type="transmembrane region" description="Helical" evidence="2">
    <location>
        <begin position="12"/>
        <end position="29"/>
    </location>
</feature>
<reference evidence="3 4" key="1">
    <citation type="submission" date="2017-10" db="EMBL/GenBank/DDBJ databases">
        <title>Draft genome sequences of strains TRE 1, TRE 9, TRE H and TRI 7, isolated from tamarins, belonging to four potential novel Bifidobacterium species.</title>
        <authorList>
            <person name="Mattarelli P."/>
            <person name="Modesto M."/>
            <person name="Puglisi E."/>
            <person name="Morelli L."/>
            <person name="Spezio C."/>
            <person name="Bonetti A."/>
            <person name="Sandri C."/>
        </authorList>
    </citation>
    <scope>NUCLEOTIDE SEQUENCE [LARGE SCALE GENOMIC DNA]</scope>
    <source>
        <strain evidence="4">TRI7</strain>
    </source>
</reference>
<keyword evidence="4" id="KW-1185">Reference proteome</keyword>
<name>A0A2M9HFE2_9BIFI</name>
<accession>A0A2M9HFE2</accession>
<keyword evidence="2" id="KW-0812">Transmembrane</keyword>
<dbReference type="Proteomes" id="UP000231451">
    <property type="component" value="Unassembled WGS sequence"/>
</dbReference>
<evidence type="ECO:0000313" key="4">
    <source>
        <dbReference type="Proteomes" id="UP000231451"/>
    </source>
</evidence>
<evidence type="ECO:0000313" key="3">
    <source>
        <dbReference type="EMBL" id="PJM75537.1"/>
    </source>
</evidence>
<evidence type="ECO:0000256" key="2">
    <source>
        <dbReference type="SAM" id="Phobius"/>
    </source>
</evidence>
<gene>
    <name evidence="3" type="ORF">CSQ87_03700</name>
</gene>
<dbReference type="EMBL" id="PEBK01000003">
    <property type="protein sequence ID" value="PJM75537.1"/>
    <property type="molecule type" value="Genomic_DNA"/>
</dbReference>
<dbReference type="AlphaFoldDB" id="A0A2M9HFE2"/>
<keyword evidence="2" id="KW-1133">Transmembrane helix</keyword>